<keyword evidence="1" id="KW-0282">Flagellum</keyword>
<sequence>MSPLIAYRDAEETAAPAGPARAVILLLALGAEGAGRLLKHLHPDEIRDLKLCADQLPTVSREQIDALVEEFQEQFRIGPALTGPARQMQDLLEASLSPELLTAIMEVGDVGGAAFEIDENMFGPPPSVWDEVEKLEGAVLAGKLAQEHPQVVALLLTRISSPTASAIARHLDARFRNEVMRRMLALKPLAPPMETLFEEHVRLAYLPSAEAPEEGGSHILLADIMNLMDKQHSEALIESIRESQPRDAEKLQSLLFAFEDVAGLTQKARLVLFDQINAEVVTKALREIDGELKEAVLSALGARTRRMVEAELGQASETPPDEIIGARRIISSTALRLAGEGRIQLRPAA</sequence>
<organism evidence="1 2">
    <name type="scientific">Antarcticirhabdus aurantiaca</name>
    <dbReference type="NCBI Taxonomy" id="2606717"/>
    <lineage>
        <taxon>Bacteria</taxon>
        <taxon>Pseudomonadati</taxon>
        <taxon>Pseudomonadota</taxon>
        <taxon>Alphaproteobacteria</taxon>
        <taxon>Hyphomicrobiales</taxon>
        <taxon>Aurantimonadaceae</taxon>
        <taxon>Antarcticirhabdus</taxon>
    </lineage>
</organism>
<dbReference type="EMBL" id="CP113520">
    <property type="protein sequence ID" value="WAJ30301.1"/>
    <property type="molecule type" value="Genomic_DNA"/>
</dbReference>
<protein>
    <submittedName>
        <fullName evidence="1">Flagellar motor switch protein FliG</fullName>
    </submittedName>
</protein>
<evidence type="ECO:0000313" key="2">
    <source>
        <dbReference type="Proteomes" id="UP001163223"/>
    </source>
</evidence>
<evidence type="ECO:0000313" key="1">
    <source>
        <dbReference type="EMBL" id="WAJ30301.1"/>
    </source>
</evidence>
<keyword evidence="1" id="KW-0966">Cell projection</keyword>
<gene>
    <name evidence="1" type="ORF">OXU80_08890</name>
</gene>
<dbReference type="Proteomes" id="UP001163223">
    <property type="component" value="Chromosome"/>
</dbReference>
<keyword evidence="1" id="KW-0969">Cilium</keyword>
<accession>A0ACD4NTR8</accession>
<reference evidence="1" key="1">
    <citation type="submission" date="2022-11" db="EMBL/GenBank/DDBJ databases">
        <title>beta-Carotene-producing bacterium, Jeongeuplla avenae sp. nov., alleviates the salt stress of Arabidopsis seedlings.</title>
        <authorList>
            <person name="Jiang L."/>
            <person name="Lee J."/>
        </authorList>
    </citation>
    <scope>NUCLEOTIDE SEQUENCE</scope>
    <source>
        <strain evidence="1">DY_R2A_6</strain>
    </source>
</reference>
<proteinExistence type="predicted"/>
<keyword evidence="2" id="KW-1185">Reference proteome</keyword>
<name>A0ACD4NTR8_9HYPH</name>